<keyword evidence="2" id="KW-0732">Signal</keyword>
<reference evidence="8" key="1">
    <citation type="journal article" date="2019" name="Int. J. Syst. Evol. Microbiol.">
        <title>The Global Catalogue of Microorganisms (GCM) 10K type strain sequencing project: providing services to taxonomists for standard genome sequencing and annotation.</title>
        <authorList>
            <consortium name="The Broad Institute Genomics Platform"/>
            <consortium name="The Broad Institute Genome Sequencing Center for Infectious Disease"/>
            <person name="Wu L."/>
            <person name="Ma J."/>
        </authorList>
    </citation>
    <scope>NUCLEOTIDE SEQUENCE [LARGE SCALE GENOMIC DNA]</scope>
    <source>
        <strain evidence="8">CCUG 55074</strain>
    </source>
</reference>
<evidence type="ECO:0000259" key="6">
    <source>
        <dbReference type="Pfam" id="PF01551"/>
    </source>
</evidence>
<name>A0ABW3T8G0_9CAUL</name>
<comment type="caution">
    <text evidence="7">The sequence shown here is derived from an EMBL/GenBank/DDBJ whole genome shotgun (WGS) entry which is preliminary data.</text>
</comment>
<dbReference type="PANTHER" id="PTHR11329">
    <property type="entry name" value="LEUKOCYTE CELL-DERIVED CHEMOTAXIN 2"/>
    <property type="match status" value="1"/>
</dbReference>
<dbReference type="InterPro" id="IPR008663">
    <property type="entry name" value="LECT2"/>
</dbReference>
<dbReference type="Pfam" id="PF01551">
    <property type="entry name" value="Peptidase_M23"/>
    <property type="match status" value="1"/>
</dbReference>
<sequence>MIAAIGLGLAGGAALGSRAEAVTAPVSIPQPPAAAAAPAAVDLDEDGRYDLAWPLTLGQRGEDAYGSGAFGASRDGGRRRHNGLDLVAPAGAPIRAPISGIVTRVGQAYSRDPELQFVEITSPTTRYSARVFYVGPSHAPGAQVTAGEIIGQAQDLGRRYASGMTNHVHVEFADRRGAVLDPLAVLPASPRSSKS</sequence>
<evidence type="ECO:0000256" key="4">
    <source>
        <dbReference type="ARBA" id="ARBA00023157"/>
    </source>
</evidence>
<dbReference type="InterPro" id="IPR011055">
    <property type="entry name" value="Dup_hybrid_motif"/>
</dbReference>
<evidence type="ECO:0000256" key="3">
    <source>
        <dbReference type="ARBA" id="ARBA00022833"/>
    </source>
</evidence>
<dbReference type="CDD" id="cd12797">
    <property type="entry name" value="M23_peptidase"/>
    <property type="match status" value="1"/>
</dbReference>
<evidence type="ECO:0000256" key="1">
    <source>
        <dbReference type="ARBA" id="ARBA00022723"/>
    </source>
</evidence>
<evidence type="ECO:0000256" key="5">
    <source>
        <dbReference type="ARBA" id="ARBA00024361"/>
    </source>
</evidence>
<organism evidence="7 8">
    <name type="scientific">Phenylobacterium conjunctum</name>
    <dbReference type="NCBI Taxonomy" id="1298959"/>
    <lineage>
        <taxon>Bacteria</taxon>
        <taxon>Pseudomonadati</taxon>
        <taxon>Pseudomonadota</taxon>
        <taxon>Alphaproteobacteria</taxon>
        <taxon>Caulobacterales</taxon>
        <taxon>Caulobacteraceae</taxon>
        <taxon>Phenylobacterium</taxon>
    </lineage>
</organism>
<dbReference type="Proteomes" id="UP001597216">
    <property type="component" value="Unassembled WGS sequence"/>
</dbReference>
<protein>
    <submittedName>
        <fullName evidence="7">M23 family metallopeptidase</fullName>
        <ecNumber evidence="7">3.4.24.-</ecNumber>
    </submittedName>
</protein>
<evidence type="ECO:0000313" key="8">
    <source>
        <dbReference type="Proteomes" id="UP001597216"/>
    </source>
</evidence>
<comment type="similarity">
    <text evidence="5">Belongs to the LECT2/MIM-1 family.</text>
</comment>
<accession>A0ABW3T8G0</accession>
<dbReference type="GO" id="GO:0016787">
    <property type="term" value="F:hydrolase activity"/>
    <property type="evidence" value="ECO:0007669"/>
    <property type="project" value="UniProtKB-KW"/>
</dbReference>
<dbReference type="PANTHER" id="PTHR11329:SF0">
    <property type="entry name" value="LEUKOCYTE CELL-DERIVED CHEMOTAXIN-2"/>
    <property type="match status" value="1"/>
</dbReference>
<dbReference type="SUPFAM" id="SSF51261">
    <property type="entry name" value="Duplicated hybrid motif"/>
    <property type="match status" value="1"/>
</dbReference>
<dbReference type="EC" id="3.4.24.-" evidence="7"/>
<dbReference type="InterPro" id="IPR016047">
    <property type="entry name" value="M23ase_b-sheet_dom"/>
</dbReference>
<feature type="domain" description="M23ase beta-sheet core" evidence="6">
    <location>
        <begin position="80"/>
        <end position="179"/>
    </location>
</feature>
<proteinExistence type="inferred from homology"/>
<dbReference type="EMBL" id="JBHTLQ010000063">
    <property type="protein sequence ID" value="MFD1192551.1"/>
    <property type="molecule type" value="Genomic_DNA"/>
</dbReference>
<keyword evidence="4" id="KW-1015">Disulfide bond</keyword>
<keyword evidence="1" id="KW-0479">Metal-binding</keyword>
<dbReference type="RefSeq" id="WP_377354607.1">
    <property type="nucleotide sequence ID" value="NZ_JBHTLQ010000063.1"/>
</dbReference>
<evidence type="ECO:0000256" key="2">
    <source>
        <dbReference type="ARBA" id="ARBA00022729"/>
    </source>
</evidence>
<keyword evidence="7" id="KW-0378">Hydrolase</keyword>
<dbReference type="Gene3D" id="2.70.70.10">
    <property type="entry name" value="Glucose Permease (Domain IIA)"/>
    <property type="match status" value="1"/>
</dbReference>
<keyword evidence="8" id="KW-1185">Reference proteome</keyword>
<gene>
    <name evidence="7" type="ORF">ACFQ27_18315</name>
</gene>
<evidence type="ECO:0000313" key="7">
    <source>
        <dbReference type="EMBL" id="MFD1192551.1"/>
    </source>
</evidence>
<keyword evidence="3" id="KW-0862">Zinc</keyword>